<evidence type="ECO:0000313" key="1">
    <source>
        <dbReference type="EMBL" id="OXM17267.1"/>
    </source>
</evidence>
<gene>
    <name evidence="1" type="ORF">CGZ75_11850</name>
</gene>
<dbReference type="AlphaFoldDB" id="A0A229P5C6"/>
<dbReference type="Proteomes" id="UP000215145">
    <property type="component" value="Unassembled WGS sequence"/>
</dbReference>
<name>A0A229P5C6_9BACL</name>
<keyword evidence="2" id="KW-1185">Reference proteome</keyword>
<dbReference type="EMBL" id="NMUQ01000001">
    <property type="protein sequence ID" value="OXM17267.1"/>
    <property type="molecule type" value="Genomic_DNA"/>
</dbReference>
<organism evidence="1 2">
    <name type="scientific">Paenibacillus herberti</name>
    <dbReference type="NCBI Taxonomy" id="1619309"/>
    <lineage>
        <taxon>Bacteria</taxon>
        <taxon>Bacillati</taxon>
        <taxon>Bacillota</taxon>
        <taxon>Bacilli</taxon>
        <taxon>Bacillales</taxon>
        <taxon>Paenibacillaceae</taxon>
        <taxon>Paenibacillus</taxon>
    </lineage>
</organism>
<comment type="caution">
    <text evidence="1">The sequence shown here is derived from an EMBL/GenBank/DDBJ whole genome shotgun (WGS) entry which is preliminary data.</text>
</comment>
<protein>
    <submittedName>
        <fullName evidence="1">Uncharacterized protein</fullName>
    </submittedName>
</protein>
<reference evidence="1 2" key="1">
    <citation type="submission" date="2017-07" db="EMBL/GenBank/DDBJ databases">
        <title>Paenibacillus herberti R33 genome sequencing and assembly.</title>
        <authorList>
            <person name="Su W."/>
        </authorList>
    </citation>
    <scope>NUCLEOTIDE SEQUENCE [LARGE SCALE GENOMIC DNA]</scope>
    <source>
        <strain evidence="1 2">R33</strain>
    </source>
</reference>
<evidence type="ECO:0000313" key="2">
    <source>
        <dbReference type="Proteomes" id="UP000215145"/>
    </source>
</evidence>
<proteinExistence type="predicted"/>
<accession>A0A229P5C6</accession>
<sequence length="82" mass="9254">MRANFLYRQPRIQLLGFEAGIGLALAVYDGPNVCQQVRKLVIVFRLTENIRATSVAPPLLNAFDNLANSFRFFAPLREGIFL</sequence>